<accession>A0A1G7FST2</accession>
<gene>
    <name evidence="3" type="ORF">SAMN04488243_11054</name>
</gene>
<dbReference type="EMBL" id="FNBC01000010">
    <property type="protein sequence ID" value="SDE78839.1"/>
    <property type="molecule type" value="Genomic_DNA"/>
</dbReference>
<dbReference type="RefSeq" id="WP_093006580.1">
    <property type="nucleotide sequence ID" value="NZ_FNBC01000010.1"/>
</dbReference>
<proteinExistence type="inferred from homology"/>
<evidence type="ECO:0000313" key="3">
    <source>
        <dbReference type="EMBL" id="SDE78839.1"/>
    </source>
</evidence>
<dbReference type="PANTHER" id="PTHR43477">
    <property type="entry name" value="DIHYDROANTICAPSIN 7-DEHYDROGENASE"/>
    <property type="match status" value="1"/>
</dbReference>
<dbReference type="SUPFAM" id="SSF51735">
    <property type="entry name" value="NAD(P)-binding Rossmann-fold domains"/>
    <property type="match status" value="1"/>
</dbReference>
<dbReference type="Proteomes" id="UP000199446">
    <property type="component" value="Unassembled WGS sequence"/>
</dbReference>
<sequence>MLQGKAFLVTGAGGALSRALIPAFHRAGARLFLSDPRPERMEERAQAVGAKTFVADLTRLEDALALARFVEREAPLYGVVHTVGGFAAGRFLDADPGLYDWILDLNLRTTYNLLRAVLPYMEKRGEGFFAAFAAGPAWTGAGPGRALYTMAKTALASLLRSLQGEVEGVRFLVVYPMGTLDTEANRKAMPEADFSRWIAPELVARAVVEAAGARGGRLLELPIYPPL</sequence>
<evidence type="ECO:0000256" key="1">
    <source>
        <dbReference type="ARBA" id="ARBA00006484"/>
    </source>
</evidence>
<name>A0A1G7FST2_9DEIN</name>
<protein>
    <submittedName>
        <fullName evidence="3">NADP-dependent 3-hydroxy acid dehydrogenase YdfG</fullName>
    </submittedName>
</protein>
<dbReference type="InterPro" id="IPR036291">
    <property type="entry name" value="NAD(P)-bd_dom_sf"/>
</dbReference>
<dbReference type="Pfam" id="PF00106">
    <property type="entry name" value="adh_short"/>
    <property type="match status" value="1"/>
</dbReference>
<dbReference type="Gene3D" id="3.40.50.720">
    <property type="entry name" value="NAD(P)-binding Rossmann-like Domain"/>
    <property type="match status" value="1"/>
</dbReference>
<dbReference type="STRING" id="482827.SAMN04488243_11054"/>
<evidence type="ECO:0000256" key="2">
    <source>
        <dbReference type="ARBA" id="ARBA00023002"/>
    </source>
</evidence>
<dbReference type="GO" id="GO:0016491">
    <property type="term" value="F:oxidoreductase activity"/>
    <property type="evidence" value="ECO:0007669"/>
    <property type="project" value="UniProtKB-KW"/>
</dbReference>
<evidence type="ECO:0000313" key="4">
    <source>
        <dbReference type="Proteomes" id="UP000199446"/>
    </source>
</evidence>
<organism evidence="3 4">
    <name type="scientific">Thermus arciformis</name>
    <dbReference type="NCBI Taxonomy" id="482827"/>
    <lineage>
        <taxon>Bacteria</taxon>
        <taxon>Thermotogati</taxon>
        <taxon>Deinococcota</taxon>
        <taxon>Deinococci</taxon>
        <taxon>Thermales</taxon>
        <taxon>Thermaceae</taxon>
        <taxon>Thermus</taxon>
    </lineage>
</organism>
<dbReference type="InterPro" id="IPR002347">
    <property type="entry name" value="SDR_fam"/>
</dbReference>
<dbReference type="CDD" id="cd05233">
    <property type="entry name" value="SDR_c"/>
    <property type="match status" value="1"/>
</dbReference>
<keyword evidence="4" id="KW-1185">Reference proteome</keyword>
<dbReference type="AlphaFoldDB" id="A0A1G7FST2"/>
<keyword evidence="2" id="KW-0560">Oxidoreductase</keyword>
<dbReference type="OrthoDB" id="9804774at2"/>
<dbReference type="InterPro" id="IPR051122">
    <property type="entry name" value="SDR_DHRS6-like"/>
</dbReference>
<reference evidence="4" key="1">
    <citation type="submission" date="2016-10" db="EMBL/GenBank/DDBJ databases">
        <authorList>
            <person name="Varghese N."/>
            <person name="Submissions S."/>
        </authorList>
    </citation>
    <scope>NUCLEOTIDE SEQUENCE [LARGE SCALE GENOMIC DNA]</scope>
    <source>
        <strain evidence="4">CGMCC 1.6992</strain>
    </source>
</reference>
<dbReference type="PANTHER" id="PTHR43477:SF1">
    <property type="entry name" value="DIHYDROANTICAPSIN 7-DEHYDROGENASE"/>
    <property type="match status" value="1"/>
</dbReference>
<comment type="similarity">
    <text evidence="1">Belongs to the short-chain dehydrogenases/reductases (SDR) family.</text>
</comment>